<evidence type="ECO:0000259" key="4">
    <source>
        <dbReference type="PROSITE" id="PS51272"/>
    </source>
</evidence>
<dbReference type="InterPro" id="IPR001119">
    <property type="entry name" value="SLH_dom"/>
</dbReference>
<dbReference type="RefSeq" id="WP_065410194.1">
    <property type="nucleotide sequence ID" value="NZ_MAYT01000012.1"/>
</dbReference>
<dbReference type="Proteomes" id="UP000092578">
    <property type="component" value="Unassembled WGS sequence"/>
</dbReference>
<keyword evidence="1 3" id="KW-0732">Signal</keyword>
<dbReference type="InterPro" id="IPR051465">
    <property type="entry name" value="Cell_Envelope_Struct_Comp"/>
</dbReference>
<dbReference type="Pfam" id="PF00395">
    <property type="entry name" value="SLH"/>
    <property type="match status" value="3"/>
</dbReference>
<feature type="chain" id="PRO_5008622405" description="SLH domain-containing protein" evidence="3">
    <location>
        <begin position="31"/>
        <end position="1933"/>
    </location>
</feature>
<evidence type="ECO:0000313" key="6">
    <source>
        <dbReference type="Proteomes" id="UP000092578"/>
    </source>
</evidence>
<dbReference type="EMBL" id="MAYT01000012">
    <property type="protein sequence ID" value="OCA88881.1"/>
    <property type="molecule type" value="Genomic_DNA"/>
</dbReference>
<evidence type="ECO:0000256" key="2">
    <source>
        <dbReference type="SAM" id="MobiDB-lite"/>
    </source>
</evidence>
<sequence length="1933" mass="211732">MAYQSKSHQKFVAAATTTALVATAVTPAYAAAFTDVSSKYKEAVDYLVNNKITEGISSTEFGTDLTIKRVDAAVMLAKALKLDTKGVKDAGFTDVPARAKASVNALKAAGIISGKTEKTFASDQNITRGEAAIMLAKAYQIKGDKTNLSFTDVGLLYKDSVAALVDHKITSGKTMKAFGTGDAIKRGEFGIFLYKLSKVEKEEPIITPTVKATNETELKAALKNDKVTKIILEANIESANLPVITHNVEIDLNGKVLTGNLQYNIPNGTEAITLSSSKEGAQVKGDVAVNTPKADFIVGENVEITGTTTVVNVKANTFYNKGTLHSVVVEDSDGTSFDNGGTIKKDITIEATGSVKLIGKIDSVTVNKAAAITVDDNAVIKEMVVTTNDVTIKAPKGTIDTLKASEGVAVKDPEGKPVETKPVESKPETPGGTTNPGSGTTNPGGGTTNPGSDTTKPETFQGSIDKLDEGGITVAGKTYSASDSLKKLFSKSNSEALEKASITFEAKGTVIEKVTELTLVNSGTSDKQLVLDGQGAVIDGSLFVEGDYCKIANLTVNNDFTITDKVENSFESDKLTVKGKTTVAEQKAAKVAKAAFYRAAAEDPKTRITIIFKDSTIATIEIAKKDAYFSATGSTKVTSISLQANANIFADPDVIIPKVDIHKGVTLVELNVTIRDIIIESNDDIKVTGKGNVGNVVINTDKTVTLDTKGHIQNLETKNEKSKVTIGDNAKITNVTIPEGKKAEDIVENFSQVKDRIEQIGSTPPKDSTPPEFDMPNFGIVNPTDSSADLKVKVNENAIGYYVVLPEGEKVPTQEQVKQGRNAANDDALQQRTFPLHANEQKNISINNLAANTSYQLVMFVEDMMGNSTNLQVFKFTTSKHSEPDKQEGPKASNPMSVYLYKNEVAGDQKLVEGDMVNLYFDRPIKNSVGEAEEAIYEALKGTKFEGRVIIESFSGSKKDSHGFSLEVKSGESIDIAEPQTILLQSNTISSSNGIQNSKAIQFVVSDADKIVPTIENFEVDKVTPTSVDLHVQVNELAYLYYVVLPKGSPNPTQEQVKNAYDSEGRFVQLNRGQSIRVNDSNIVKIDGLTPGSEYDVKLFVEDIYGNATQVRSIPVIVPPVTDGGDTNIPTPPGGGSTPAPGPGGGTEIPTPPESEPGDFFDAGLLSTERFGYVKLNIKNPGEHKVKYLVMDRNKSNNFKQPKIGDEAPANAKEYQNEEFILWNNHEVFVYQVDSNNKVVDMVDVNEIWHWWGVDVQANEETKTLTIKSLINPEGRSVQQMFQSVYLFNIGKVTKLYDFSKVDWKYVDGIPAVELSYGDDFDPARLNEFLVEMNWFSAGGDIQKTPNEEGSIESYEDLSVFIIKYAANNIGNKLNWYLPRATWEHEEVKDENGNVIESYGRSIMEHDSVSMKRYQEEIIKQQDSLNSFADIKGLVAAVNMELKDKVEAYKKAREAVYSLYKEDSYDYEEHERLKEGLTQDEIDNAERAVKLVDNAFQEKESLLWQIKDAQYWLVKEEAESFLEQYKKAIELPADIAVGMPISDLFSDDEKPKNVQVRVNHIGNQPVEDEWVAGEGQYLGVDEFGQLILNRKNLTNSNQIEYVALSFQVGDRWLGQKVVAVTISPSEKTETTSDETVIHKREEASFIHAVGTAPASSYIHLNRKTIVDELTSGIQAIDESNQSYQVKNADGVVKEKTALLERGDLLVVTAENGLSKRVYRIDNTFVISEMSLEKLGEFTVKIDNTTVEELQKEMGIDGNYSNGDWSGEVKFKIEQSKNEDGTSKDNFYRFLINNPKKDVSYRLYAKKSFVSYVNTQSDVAWPSFKVIDANSNPDNSAIITDVDGISITTDAIGVKLSKDWDNWSDTLTVNGITVGSEIHQQENGQWKITFNTKGTLEKQVNQLNDIQVSVTAAGIEQRGYIHLSLDEDGNVIVR</sequence>
<evidence type="ECO:0000313" key="5">
    <source>
        <dbReference type="EMBL" id="OCA88881.1"/>
    </source>
</evidence>
<proteinExistence type="predicted"/>
<feature type="region of interest" description="Disordered" evidence="2">
    <location>
        <begin position="1117"/>
        <end position="1157"/>
    </location>
</feature>
<feature type="compositionally biased region" description="Basic and acidic residues" evidence="2">
    <location>
        <begin position="409"/>
        <end position="427"/>
    </location>
</feature>
<evidence type="ECO:0000256" key="1">
    <source>
        <dbReference type="ARBA" id="ARBA00022729"/>
    </source>
</evidence>
<dbReference type="PANTHER" id="PTHR43308:SF5">
    <property type="entry name" value="S-LAYER PROTEIN _ PEPTIDOGLYCAN ENDO-BETA-N-ACETYLGLUCOSAMINIDASE"/>
    <property type="match status" value="1"/>
</dbReference>
<feature type="domain" description="SLH" evidence="4">
    <location>
        <begin position="27"/>
        <end position="85"/>
    </location>
</feature>
<dbReference type="PANTHER" id="PTHR43308">
    <property type="entry name" value="OUTER MEMBRANE PROTEIN ALPHA-RELATED"/>
    <property type="match status" value="1"/>
</dbReference>
<keyword evidence="6" id="KW-1185">Reference proteome</keyword>
<accession>A0A1B9AYN1</accession>
<name>A0A1B9AYN1_9BACI</name>
<feature type="region of interest" description="Disordered" evidence="2">
    <location>
        <begin position="405"/>
        <end position="467"/>
    </location>
</feature>
<feature type="signal peptide" evidence="3">
    <location>
        <begin position="1"/>
        <end position="30"/>
    </location>
</feature>
<feature type="compositionally biased region" description="Low complexity" evidence="2">
    <location>
        <begin position="429"/>
        <end position="441"/>
    </location>
</feature>
<comment type="caution">
    <text evidence="5">The sequence shown here is derived from an EMBL/GenBank/DDBJ whole genome shotgun (WGS) entry which is preliminary data.</text>
</comment>
<evidence type="ECO:0000256" key="3">
    <source>
        <dbReference type="SAM" id="SignalP"/>
    </source>
</evidence>
<gene>
    <name evidence="5" type="ORF">A8F95_05475</name>
</gene>
<protein>
    <recommendedName>
        <fullName evidence="4">SLH domain-containing protein</fullName>
    </recommendedName>
</protein>
<organism evidence="5 6">
    <name type="scientific">Pseudobacillus wudalianchiensis</name>
    <dbReference type="NCBI Taxonomy" id="1743143"/>
    <lineage>
        <taxon>Bacteria</taxon>
        <taxon>Bacillati</taxon>
        <taxon>Bacillota</taxon>
        <taxon>Bacilli</taxon>
        <taxon>Bacillales</taxon>
        <taxon>Bacillaceae</taxon>
        <taxon>Pseudobacillus</taxon>
    </lineage>
</organism>
<feature type="domain" description="SLH" evidence="4">
    <location>
        <begin position="86"/>
        <end position="149"/>
    </location>
</feature>
<reference evidence="6" key="1">
    <citation type="submission" date="2016-05" db="EMBL/GenBank/DDBJ databases">
        <authorList>
            <person name="Liu B."/>
            <person name="Wang J."/>
            <person name="Zhu Y."/>
            <person name="Liu G."/>
            <person name="Chen Q."/>
            <person name="Chen Z."/>
            <person name="Lan J."/>
            <person name="Che J."/>
            <person name="Ge C."/>
            <person name="Shi H."/>
            <person name="Pan Z."/>
            <person name="Liu X."/>
        </authorList>
    </citation>
    <scope>NUCLEOTIDE SEQUENCE [LARGE SCALE GENOMIC DNA]</scope>
    <source>
        <strain evidence="6">FJAT-27215</strain>
    </source>
</reference>
<dbReference type="PROSITE" id="PS51272">
    <property type="entry name" value="SLH"/>
    <property type="match status" value="2"/>
</dbReference>